<evidence type="ECO:0000256" key="3">
    <source>
        <dbReference type="ARBA" id="ARBA00022432"/>
    </source>
</evidence>
<dbReference type="GO" id="GO:0005829">
    <property type="term" value="C:cytosol"/>
    <property type="evidence" value="ECO:0007669"/>
    <property type="project" value="TreeGrafter"/>
</dbReference>
<dbReference type="GO" id="GO:0097367">
    <property type="term" value="F:carbohydrate derivative binding"/>
    <property type="evidence" value="ECO:0007669"/>
    <property type="project" value="InterPro"/>
</dbReference>
<dbReference type="InterPro" id="IPR035482">
    <property type="entry name" value="SIS_PGI_2"/>
</dbReference>
<evidence type="ECO:0000256" key="2">
    <source>
        <dbReference type="ARBA" id="ARBA00006604"/>
    </source>
</evidence>
<dbReference type="EC" id="5.3.1.9" evidence="8"/>
<keyword evidence="11" id="KW-1185">Reference proteome</keyword>
<dbReference type="KEGG" id="ttk:TST_1390"/>
<comment type="pathway">
    <text evidence="1 8 9">Carbohydrate degradation; glycolysis; D-glyceraldehyde 3-phosphate and glycerone phosphate from D-glucose: step 2/4.</text>
</comment>
<organism evidence="10 11">
    <name type="scientific">Thermosulfidibacter takaii (strain DSM 17441 / JCM 13301 / NBRC 103674 / ABI70S6)</name>
    <dbReference type="NCBI Taxonomy" id="1298851"/>
    <lineage>
        <taxon>Bacteria</taxon>
        <taxon>Pseudomonadati</taxon>
        <taxon>Thermosulfidibacterota</taxon>
        <taxon>Thermosulfidibacteria</taxon>
        <taxon>Thermosulfidibacterales</taxon>
        <taxon>Thermosulfidibacteraceae</taxon>
    </lineage>
</organism>
<sequence>MREGDMIRIEYGCALQGINLSSVQTKLLEAHNWLMQLRQKQEVSFMDLPCQDVEPILKLVEKKRERFDTLILIGIGGSSLGAECVIGALSLNSGNFFVLDNVDPYKVKSVLDAVDPDRTCINIISKSGGTTETLVNLLAVLDFFMKRMPSERLKDHIVVTTDPEKGLLRRWAEEEGLDSLPVPPNVGGRFSVLSSVGLFPIAFIGGNIDRLLEGARKALDACLRQGLEENPAWLIAALHYLHYENGKNIAVMMPYTERLGLFVSWWRQLWAESLGKNGKGQTPVKAIGTVDQHSQIQLYNDGPKDKIITFITVEDRGADIRLRNLLYYPEISHFDGKTVSQVLKASYEGTASALTKNGVPHLTLKLDKIDEFHLGALFMIYEMATALSGYLLGVNPFDQPGVEEGKKLTHGILGRSGYEDKAKEAMRILGKCSKSLIGLSL</sequence>
<dbReference type="InterPro" id="IPR046348">
    <property type="entry name" value="SIS_dom_sf"/>
</dbReference>
<dbReference type="InterPro" id="IPR001672">
    <property type="entry name" value="G6P_Isomerase"/>
</dbReference>
<evidence type="ECO:0000256" key="9">
    <source>
        <dbReference type="RuleBase" id="RU000612"/>
    </source>
</evidence>
<keyword evidence="4 8" id="KW-0963">Cytoplasm</keyword>
<feature type="active site" description="Proton donor" evidence="8">
    <location>
        <position position="272"/>
    </location>
</feature>
<keyword evidence="3 8" id="KW-0312">Gluconeogenesis</keyword>
<dbReference type="UniPathway" id="UPA00138"/>
<dbReference type="Proteomes" id="UP000063234">
    <property type="component" value="Chromosome"/>
</dbReference>
<dbReference type="STRING" id="1298851.TST_1390"/>
<dbReference type="PRINTS" id="PR00662">
    <property type="entry name" value="G6PISOMERASE"/>
</dbReference>
<feature type="active site" evidence="8">
    <location>
        <position position="406"/>
    </location>
</feature>
<keyword evidence="6 8" id="KW-0413">Isomerase</keyword>
<comment type="pathway">
    <text evidence="8">Carbohydrate biosynthesis; gluconeogenesis.</text>
</comment>
<proteinExistence type="inferred from homology"/>
<dbReference type="GO" id="GO:0006094">
    <property type="term" value="P:gluconeogenesis"/>
    <property type="evidence" value="ECO:0007669"/>
    <property type="project" value="UniProtKB-UniRule"/>
</dbReference>
<dbReference type="Gene3D" id="3.40.50.10490">
    <property type="entry name" value="Glucose-6-phosphate isomerase like protein, domain 1"/>
    <property type="match status" value="2"/>
</dbReference>
<dbReference type="PROSITE" id="PS51463">
    <property type="entry name" value="P_GLUCOSE_ISOMERASE_3"/>
    <property type="match status" value="1"/>
</dbReference>
<evidence type="ECO:0000256" key="6">
    <source>
        <dbReference type="ARBA" id="ARBA00023235"/>
    </source>
</evidence>
<dbReference type="CDD" id="cd05015">
    <property type="entry name" value="SIS_PGI_1"/>
    <property type="match status" value="1"/>
</dbReference>
<dbReference type="GO" id="GO:0051156">
    <property type="term" value="P:glucose 6-phosphate metabolic process"/>
    <property type="evidence" value="ECO:0007669"/>
    <property type="project" value="TreeGrafter"/>
</dbReference>
<evidence type="ECO:0000313" key="10">
    <source>
        <dbReference type="EMBL" id="BAT72177.1"/>
    </source>
</evidence>
<dbReference type="SUPFAM" id="SSF53697">
    <property type="entry name" value="SIS domain"/>
    <property type="match status" value="1"/>
</dbReference>
<dbReference type="GO" id="GO:0004347">
    <property type="term" value="F:glucose-6-phosphate isomerase activity"/>
    <property type="evidence" value="ECO:0007669"/>
    <property type="project" value="UniProtKB-UniRule"/>
</dbReference>
<dbReference type="FunFam" id="3.40.50.10490:FF:000016">
    <property type="entry name" value="Glucose-6-phosphate isomerase"/>
    <property type="match status" value="1"/>
</dbReference>
<dbReference type="PATRIC" id="fig|1298851.3.peg.1466"/>
<dbReference type="InterPro" id="IPR035476">
    <property type="entry name" value="SIS_PGI_1"/>
</dbReference>
<gene>
    <name evidence="8 10" type="primary">pgi</name>
    <name evidence="10" type="ORF">TST_1390</name>
</gene>
<dbReference type="AlphaFoldDB" id="A0A0S3QV24"/>
<dbReference type="InterPro" id="IPR018189">
    <property type="entry name" value="Phosphoglucose_isomerase_CS"/>
</dbReference>
<dbReference type="PANTHER" id="PTHR11469">
    <property type="entry name" value="GLUCOSE-6-PHOSPHATE ISOMERASE"/>
    <property type="match status" value="1"/>
</dbReference>
<evidence type="ECO:0000256" key="7">
    <source>
        <dbReference type="ARBA" id="ARBA00029321"/>
    </source>
</evidence>
<dbReference type="HAMAP" id="MF_00473">
    <property type="entry name" value="G6P_isomerase"/>
    <property type="match status" value="1"/>
</dbReference>
<comment type="subcellular location">
    <subcellularLocation>
        <location evidence="8">Cytoplasm</location>
    </subcellularLocation>
</comment>
<evidence type="ECO:0000256" key="8">
    <source>
        <dbReference type="HAMAP-Rule" id="MF_00473"/>
    </source>
</evidence>
<evidence type="ECO:0000313" key="11">
    <source>
        <dbReference type="Proteomes" id="UP000063234"/>
    </source>
</evidence>
<reference evidence="11" key="1">
    <citation type="journal article" date="2018" name="Science">
        <title>A primordial and reversible TCA cycle in a facultatively chemolithoautotrophic thermophile.</title>
        <authorList>
            <person name="Nunoura T."/>
            <person name="Chikaraishi Y."/>
            <person name="Izaki R."/>
            <person name="Suwa T."/>
            <person name="Sato T."/>
            <person name="Harada T."/>
            <person name="Mori K."/>
            <person name="Kato Y."/>
            <person name="Miyazaki M."/>
            <person name="Shimamura S."/>
            <person name="Yanagawa K."/>
            <person name="Shuto A."/>
            <person name="Ohkouchi N."/>
            <person name="Fujita N."/>
            <person name="Takaki Y."/>
            <person name="Atomi H."/>
            <person name="Takai K."/>
        </authorList>
    </citation>
    <scope>NUCLEOTIDE SEQUENCE [LARGE SCALE GENOMIC DNA]</scope>
    <source>
        <strain evidence="11">DSM 17441 / JCM 13301 / NBRC 103674 / ABI70S6</strain>
    </source>
</reference>
<accession>A0A0S3QV24</accession>
<dbReference type="CDD" id="cd05016">
    <property type="entry name" value="SIS_PGI_2"/>
    <property type="match status" value="1"/>
</dbReference>
<dbReference type="GO" id="GO:0048029">
    <property type="term" value="F:monosaccharide binding"/>
    <property type="evidence" value="ECO:0007669"/>
    <property type="project" value="TreeGrafter"/>
</dbReference>
<evidence type="ECO:0000256" key="5">
    <source>
        <dbReference type="ARBA" id="ARBA00023152"/>
    </source>
</evidence>
<comment type="function">
    <text evidence="8">Catalyzes the reversible isomerization of glucose-6-phosphate to fructose-6-phosphate.</text>
</comment>
<comment type="catalytic activity">
    <reaction evidence="7 8 9">
        <text>alpha-D-glucose 6-phosphate = beta-D-fructose 6-phosphate</text>
        <dbReference type="Rhea" id="RHEA:11816"/>
        <dbReference type="ChEBI" id="CHEBI:57634"/>
        <dbReference type="ChEBI" id="CHEBI:58225"/>
        <dbReference type="EC" id="5.3.1.9"/>
    </reaction>
</comment>
<dbReference type="EMBL" id="AP013035">
    <property type="protein sequence ID" value="BAT72177.1"/>
    <property type="molecule type" value="Genomic_DNA"/>
</dbReference>
<dbReference type="Pfam" id="PF00342">
    <property type="entry name" value="PGI"/>
    <property type="match status" value="1"/>
</dbReference>
<dbReference type="GO" id="GO:0006096">
    <property type="term" value="P:glycolytic process"/>
    <property type="evidence" value="ECO:0007669"/>
    <property type="project" value="UniProtKB-UniRule"/>
</dbReference>
<dbReference type="PANTHER" id="PTHR11469:SF1">
    <property type="entry name" value="GLUCOSE-6-PHOSPHATE ISOMERASE"/>
    <property type="match status" value="1"/>
</dbReference>
<dbReference type="UniPathway" id="UPA00109">
    <property type="reaction ID" value="UER00181"/>
</dbReference>
<evidence type="ECO:0000256" key="1">
    <source>
        <dbReference type="ARBA" id="ARBA00004926"/>
    </source>
</evidence>
<evidence type="ECO:0000256" key="4">
    <source>
        <dbReference type="ARBA" id="ARBA00022490"/>
    </source>
</evidence>
<comment type="similarity">
    <text evidence="2 8 9">Belongs to the GPI family.</text>
</comment>
<dbReference type="PROSITE" id="PS00174">
    <property type="entry name" value="P_GLUCOSE_ISOMERASE_2"/>
    <property type="match status" value="1"/>
</dbReference>
<feature type="active site" evidence="8">
    <location>
        <position position="293"/>
    </location>
</feature>
<protein>
    <recommendedName>
        <fullName evidence="8">Glucose-6-phosphate isomerase</fullName>
        <shortName evidence="8">GPI</shortName>
        <ecNumber evidence="8">5.3.1.9</ecNumber>
    </recommendedName>
    <alternativeName>
        <fullName evidence="8">Phosphoglucose isomerase</fullName>
        <shortName evidence="8">PGI</shortName>
    </alternativeName>
    <alternativeName>
        <fullName evidence="8">Phosphohexose isomerase</fullName>
        <shortName evidence="8">PHI</shortName>
    </alternativeName>
</protein>
<keyword evidence="5 8" id="KW-0324">Glycolysis</keyword>
<name>A0A0S3QV24_THET7</name>